<sequence>MDPTPQVDTWQRSGRSGSNKTYLDRDESDGFRDLVQGKGRGINFLLYGPPGVGKTLTAETIAETYRIPLYTVPAGQIGVDPVKVERIILTSIFKIASRWKAILLLDEADVFLAQRSNDPHLNALVSVFLRELEQYDGILFLTTTECSHSTKQ</sequence>
<feature type="compositionally biased region" description="Polar residues" evidence="1">
    <location>
        <begin position="1"/>
        <end position="21"/>
    </location>
</feature>
<dbReference type="Proteomes" id="UP000738349">
    <property type="component" value="Unassembled WGS sequence"/>
</dbReference>
<keyword evidence="3" id="KW-0378">Hydrolase</keyword>
<reference evidence="3" key="1">
    <citation type="journal article" date="2021" name="Nat. Commun.">
        <title>Genetic determinants of endophytism in the Arabidopsis root mycobiome.</title>
        <authorList>
            <person name="Mesny F."/>
            <person name="Miyauchi S."/>
            <person name="Thiergart T."/>
            <person name="Pickel B."/>
            <person name="Atanasova L."/>
            <person name="Karlsson M."/>
            <person name="Huettel B."/>
            <person name="Barry K.W."/>
            <person name="Haridas S."/>
            <person name="Chen C."/>
            <person name="Bauer D."/>
            <person name="Andreopoulos W."/>
            <person name="Pangilinan J."/>
            <person name="LaButti K."/>
            <person name="Riley R."/>
            <person name="Lipzen A."/>
            <person name="Clum A."/>
            <person name="Drula E."/>
            <person name="Henrissat B."/>
            <person name="Kohler A."/>
            <person name="Grigoriev I.V."/>
            <person name="Martin F.M."/>
            <person name="Hacquard S."/>
        </authorList>
    </citation>
    <scope>NUCLEOTIDE SEQUENCE</scope>
    <source>
        <strain evidence="3">MPI-CAGE-AT-0147</strain>
    </source>
</reference>
<dbReference type="Gene3D" id="3.40.50.300">
    <property type="entry name" value="P-loop containing nucleotide triphosphate hydrolases"/>
    <property type="match status" value="1"/>
</dbReference>
<dbReference type="InterPro" id="IPR003959">
    <property type="entry name" value="ATPase_AAA_core"/>
</dbReference>
<keyword evidence="4" id="KW-1185">Reference proteome</keyword>
<dbReference type="AlphaFoldDB" id="A0A9P9E5Y3"/>
<evidence type="ECO:0000256" key="1">
    <source>
        <dbReference type="SAM" id="MobiDB-lite"/>
    </source>
</evidence>
<dbReference type="CDD" id="cd19481">
    <property type="entry name" value="RecA-like_protease"/>
    <property type="match status" value="1"/>
</dbReference>
<accession>A0A9P9E5Y3</accession>
<dbReference type="EMBL" id="JAGMUV010000017">
    <property type="protein sequence ID" value="KAH7131172.1"/>
    <property type="molecule type" value="Genomic_DNA"/>
</dbReference>
<dbReference type="SMART" id="SM00382">
    <property type="entry name" value="AAA"/>
    <property type="match status" value="1"/>
</dbReference>
<dbReference type="GO" id="GO:0016887">
    <property type="term" value="F:ATP hydrolysis activity"/>
    <property type="evidence" value="ECO:0007669"/>
    <property type="project" value="InterPro"/>
</dbReference>
<evidence type="ECO:0000313" key="3">
    <source>
        <dbReference type="EMBL" id="KAH7131172.1"/>
    </source>
</evidence>
<dbReference type="InterPro" id="IPR003593">
    <property type="entry name" value="AAA+_ATPase"/>
</dbReference>
<organism evidence="3 4">
    <name type="scientific">Dactylonectria macrodidyma</name>
    <dbReference type="NCBI Taxonomy" id="307937"/>
    <lineage>
        <taxon>Eukaryota</taxon>
        <taxon>Fungi</taxon>
        <taxon>Dikarya</taxon>
        <taxon>Ascomycota</taxon>
        <taxon>Pezizomycotina</taxon>
        <taxon>Sordariomycetes</taxon>
        <taxon>Hypocreomycetidae</taxon>
        <taxon>Hypocreales</taxon>
        <taxon>Nectriaceae</taxon>
        <taxon>Dactylonectria</taxon>
    </lineage>
</organism>
<dbReference type="PANTHER" id="PTHR46411">
    <property type="entry name" value="FAMILY ATPASE, PUTATIVE-RELATED"/>
    <property type="match status" value="1"/>
</dbReference>
<dbReference type="OrthoDB" id="10042665at2759"/>
<comment type="caution">
    <text evidence="3">The sequence shown here is derived from an EMBL/GenBank/DDBJ whole genome shotgun (WGS) entry which is preliminary data.</text>
</comment>
<proteinExistence type="predicted"/>
<evidence type="ECO:0000259" key="2">
    <source>
        <dbReference type="SMART" id="SM00382"/>
    </source>
</evidence>
<dbReference type="Pfam" id="PF00004">
    <property type="entry name" value="AAA"/>
    <property type="match status" value="1"/>
</dbReference>
<protein>
    <submittedName>
        <fullName evidence="3">P-loop containing nucleoside triphosphate hydrolase protein</fullName>
    </submittedName>
</protein>
<gene>
    <name evidence="3" type="ORF">EDB81DRAFT_135661</name>
</gene>
<feature type="domain" description="AAA+ ATPase" evidence="2">
    <location>
        <begin position="40"/>
        <end position="145"/>
    </location>
</feature>
<dbReference type="PANTHER" id="PTHR46411:SF3">
    <property type="entry name" value="AAA+ ATPASE DOMAIN-CONTAINING PROTEIN"/>
    <property type="match status" value="1"/>
</dbReference>
<dbReference type="GO" id="GO:0005524">
    <property type="term" value="F:ATP binding"/>
    <property type="evidence" value="ECO:0007669"/>
    <property type="project" value="InterPro"/>
</dbReference>
<dbReference type="InterPro" id="IPR027417">
    <property type="entry name" value="P-loop_NTPase"/>
</dbReference>
<feature type="region of interest" description="Disordered" evidence="1">
    <location>
        <begin position="1"/>
        <end position="25"/>
    </location>
</feature>
<dbReference type="SUPFAM" id="SSF52540">
    <property type="entry name" value="P-loop containing nucleoside triphosphate hydrolases"/>
    <property type="match status" value="1"/>
</dbReference>
<name>A0A9P9E5Y3_9HYPO</name>
<evidence type="ECO:0000313" key="4">
    <source>
        <dbReference type="Proteomes" id="UP000738349"/>
    </source>
</evidence>